<name>A0A670JX38_PODMU</name>
<feature type="chain" id="PRO_5025692561" description="Ig-like domain-containing protein" evidence="1">
    <location>
        <begin position="17"/>
        <end position="122"/>
    </location>
</feature>
<reference evidence="3" key="3">
    <citation type="submission" date="2025-09" db="UniProtKB">
        <authorList>
            <consortium name="Ensembl"/>
        </authorList>
    </citation>
    <scope>IDENTIFICATION</scope>
</reference>
<proteinExistence type="predicted"/>
<dbReference type="InterPro" id="IPR007110">
    <property type="entry name" value="Ig-like_dom"/>
</dbReference>
<sequence length="122" mass="13407">MAWALLFFALLHYGSGKDAKSTVTQPASQSVSLGETTKLPCSKSSGSWHSFYWYQQKPGQAPRLVFYSTSIKGEGIPDRFTPSISGNNGYLTISNTQAEDEAVYYCGAWEFTGSSKFHSDTI</sequence>
<dbReference type="GeneTree" id="ENSGT00940000154179"/>
<dbReference type="PANTHER" id="PTHR23267">
    <property type="entry name" value="IMMUNOGLOBULIN LIGHT CHAIN"/>
    <property type="match status" value="1"/>
</dbReference>
<dbReference type="PROSITE" id="PS50835">
    <property type="entry name" value="IG_LIKE"/>
    <property type="match status" value="1"/>
</dbReference>
<dbReference type="InterPro" id="IPR036179">
    <property type="entry name" value="Ig-like_dom_sf"/>
</dbReference>
<dbReference type="Ensembl" id="ENSPMRT00000030799.1">
    <property type="protein sequence ID" value="ENSPMRP00000029031.1"/>
    <property type="gene ID" value="ENSPMRG00000018767.1"/>
</dbReference>
<dbReference type="InterPro" id="IPR013783">
    <property type="entry name" value="Ig-like_fold"/>
</dbReference>
<dbReference type="OMA" id="PRYVHAN"/>
<keyword evidence="4" id="KW-1185">Reference proteome</keyword>
<dbReference type="AlphaFoldDB" id="A0A670JX38"/>
<protein>
    <recommendedName>
        <fullName evidence="2">Ig-like domain-containing protein</fullName>
    </recommendedName>
</protein>
<dbReference type="SMART" id="SM00406">
    <property type="entry name" value="IGv"/>
    <property type="match status" value="1"/>
</dbReference>
<feature type="domain" description="Ig-like" evidence="2">
    <location>
        <begin position="20"/>
        <end position="122"/>
    </location>
</feature>
<dbReference type="Proteomes" id="UP000472272">
    <property type="component" value="Chromosome 16"/>
</dbReference>
<feature type="signal peptide" evidence="1">
    <location>
        <begin position="1"/>
        <end position="16"/>
    </location>
</feature>
<dbReference type="SMART" id="SM00409">
    <property type="entry name" value="IG"/>
    <property type="match status" value="1"/>
</dbReference>
<reference evidence="3" key="2">
    <citation type="submission" date="2025-08" db="UniProtKB">
        <authorList>
            <consortium name="Ensembl"/>
        </authorList>
    </citation>
    <scope>IDENTIFICATION</scope>
</reference>
<reference evidence="3 4" key="1">
    <citation type="journal article" date="2019" name="Proc. Natl. Acad. Sci. U.S.A.">
        <title>Regulatory changes in pterin and carotenoid genes underlie balanced color polymorphisms in the wall lizard.</title>
        <authorList>
            <person name="Andrade P."/>
            <person name="Pinho C."/>
            <person name="Perez I de Lanuza G."/>
            <person name="Afonso S."/>
            <person name="Brejcha J."/>
            <person name="Rubin C.J."/>
            <person name="Wallerman O."/>
            <person name="Pereira P."/>
            <person name="Sabatino S.J."/>
            <person name="Bellati A."/>
            <person name="Pellitteri-Rosa D."/>
            <person name="Bosakova Z."/>
            <person name="Bunikis I."/>
            <person name="Carretero M.A."/>
            <person name="Feiner N."/>
            <person name="Marsik P."/>
            <person name="Pauperio F."/>
            <person name="Salvi D."/>
            <person name="Soler L."/>
            <person name="While G.M."/>
            <person name="Uller T."/>
            <person name="Font E."/>
            <person name="Andersson L."/>
            <person name="Carneiro M."/>
        </authorList>
    </citation>
    <scope>NUCLEOTIDE SEQUENCE</scope>
</reference>
<dbReference type="Pfam" id="PF07686">
    <property type="entry name" value="V-set"/>
    <property type="match status" value="1"/>
</dbReference>
<dbReference type="SUPFAM" id="SSF48726">
    <property type="entry name" value="Immunoglobulin"/>
    <property type="match status" value="1"/>
</dbReference>
<evidence type="ECO:0000313" key="4">
    <source>
        <dbReference type="Proteomes" id="UP000472272"/>
    </source>
</evidence>
<dbReference type="InterPro" id="IPR013106">
    <property type="entry name" value="Ig_V-set"/>
</dbReference>
<organism evidence="3 4">
    <name type="scientific">Podarcis muralis</name>
    <name type="common">Wall lizard</name>
    <name type="synonym">Lacerta muralis</name>
    <dbReference type="NCBI Taxonomy" id="64176"/>
    <lineage>
        <taxon>Eukaryota</taxon>
        <taxon>Metazoa</taxon>
        <taxon>Chordata</taxon>
        <taxon>Craniata</taxon>
        <taxon>Vertebrata</taxon>
        <taxon>Euteleostomi</taxon>
        <taxon>Lepidosauria</taxon>
        <taxon>Squamata</taxon>
        <taxon>Bifurcata</taxon>
        <taxon>Unidentata</taxon>
        <taxon>Episquamata</taxon>
        <taxon>Laterata</taxon>
        <taxon>Lacertibaenia</taxon>
        <taxon>Lacertidae</taxon>
        <taxon>Podarcis</taxon>
    </lineage>
</organism>
<dbReference type="InterPro" id="IPR003599">
    <property type="entry name" value="Ig_sub"/>
</dbReference>
<evidence type="ECO:0000313" key="3">
    <source>
        <dbReference type="Ensembl" id="ENSPMRP00000029031.1"/>
    </source>
</evidence>
<accession>A0A670JX38</accession>
<evidence type="ECO:0000256" key="1">
    <source>
        <dbReference type="SAM" id="SignalP"/>
    </source>
</evidence>
<keyword evidence="1" id="KW-0732">Signal</keyword>
<dbReference type="InterPro" id="IPR050150">
    <property type="entry name" value="IgV_Light_Chain"/>
</dbReference>
<evidence type="ECO:0000259" key="2">
    <source>
        <dbReference type="PROSITE" id="PS50835"/>
    </source>
</evidence>
<dbReference type="Gene3D" id="2.60.40.10">
    <property type="entry name" value="Immunoglobulins"/>
    <property type="match status" value="1"/>
</dbReference>